<evidence type="ECO:0000256" key="4">
    <source>
        <dbReference type="ARBA" id="ARBA00022679"/>
    </source>
</evidence>
<dbReference type="STRING" id="1126833.VN24_20430"/>
<feature type="transmembrane region" description="Helical" evidence="9">
    <location>
        <begin position="448"/>
        <end position="469"/>
    </location>
</feature>
<keyword evidence="5 9" id="KW-0812">Transmembrane</keyword>
<feature type="region of interest" description="Disordered" evidence="8">
    <location>
        <begin position="313"/>
        <end position="358"/>
    </location>
</feature>
<feature type="transmembrane region" description="Helical" evidence="9">
    <location>
        <begin position="224"/>
        <end position="242"/>
    </location>
</feature>
<keyword evidence="13" id="KW-1185">Reference proteome</keyword>
<evidence type="ECO:0000256" key="6">
    <source>
        <dbReference type="ARBA" id="ARBA00022989"/>
    </source>
</evidence>
<reference evidence="13" key="2">
    <citation type="submission" date="2015-03" db="EMBL/GenBank/DDBJ databases">
        <title>Genome sequence of Paenibacillus beijingensis strain DSM 24997T.</title>
        <authorList>
            <person name="Kwak Y."/>
            <person name="Shin J.-H."/>
        </authorList>
    </citation>
    <scope>NUCLEOTIDE SEQUENCE [LARGE SCALE GENOMIC DNA]</scope>
    <source>
        <strain evidence="13">DSM 24997</strain>
    </source>
</reference>
<name>A0A0D5NRH3_9BACL</name>
<protein>
    <submittedName>
        <fullName evidence="12">4-amino-4-deoxy-L-arabinose transferase</fullName>
    </submittedName>
</protein>
<dbReference type="InterPro" id="IPR050297">
    <property type="entry name" value="LipidA_mod_glycosyltrf_83"/>
</dbReference>
<dbReference type="Proteomes" id="UP000032633">
    <property type="component" value="Chromosome"/>
</dbReference>
<feature type="region of interest" description="Disordered" evidence="8">
    <location>
        <begin position="729"/>
        <end position="759"/>
    </location>
</feature>
<evidence type="ECO:0000256" key="7">
    <source>
        <dbReference type="ARBA" id="ARBA00023136"/>
    </source>
</evidence>
<keyword evidence="3" id="KW-0328">Glycosyltransferase</keyword>
<evidence type="ECO:0000259" key="11">
    <source>
        <dbReference type="Pfam" id="PF24878"/>
    </source>
</evidence>
<evidence type="ECO:0000256" key="5">
    <source>
        <dbReference type="ARBA" id="ARBA00022692"/>
    </source>
</evidence>
<gene>
    <name evidence="12" type="ORF">VN24_20430</name>
</gene>
<feature type="compositionally biased region" description="Low complexity" evidence="8">
    <location>
        <begin position="313"/>
        <end position="331"/>
    </location>
</feature>
<comment type="subcellular location">
    <subcellularLocation>
        <location evidence="1">Cell membrane</location>
        <topology evidence="1">Multi-pass membrane protein</topology>
    </subcellularLocation>
</comment>
<dbReference type="InterPro" id="IPR056785">
    <property type="entry name" value="YkcA/B-like_C"/>
</dbReference>
<feature type="domain" description="Putative mannosyltransferase YkcA/B-like C-terminal" evidence="11">
    <location>
        <begin position="621"/>
        <end position="722"/>
    </location>
</feature>
<feature type="transmembrane region" description="Helical" evidence="9">
    <location>
        <begin position="395"/>
        <end position="413"/>
    </location>
</feature>
<dbReference type="GO" id="GO:0009103">
    <property type="term" value="P:lipopolysaccharide biosynthetic process"/>
    <property type="evidence" value="ECO:0007669"/>
    <property type="project" value="UniProtKB-ARBA"/>
</dbReference>
<dbReference type="PANTHER" id="PTHR33908:SF3">
    <property type="entry name" value="UNDECAPRENYL PHOSPHATE-ALPHA-4-AMINO-4-DEOXY-L-ARABINOSE ARABINOSYL TRANSFERASE"/>
    <property type="match status" value="1"/>
</dbReference>
<feature type="transmembrane region" description="Helical" evidence="9">
    <location>
        <begin position="481"/>
        <end position="498"/>
    </location>
</feature>
<feature type="domain" description="Glycosyltransferase RgtA/B/C/D-like" evidence="10">
    <location>
        <begin position="81"/>
        <end position="239"/>
    </location>
</feature>
<dbReference type="GO" id="GO:0010041">
    <property type="term" value="P:response to iron(III) ion"/>
    <property type="evidence" value="ECO:0007669"/>
    <property type="project" value="TreeGrafter"/>
</dbReference>
<dbReference type="InterPro" id="IPR038731">
    <property type="entry name" value="RgtA/B/C-like"/>
</dbReference>
<proteinExistence type="predicted"/>
<feature type="transmembrane region" description="Helical" evidence="9">
    <location>
        <begin position="504"/>
        <end position="525"/>
    </location>
</feature>
<feature type="transmembrane region" description="Helical" evidence="9">
    <location>
        <begin position="130"/>
        <end position="148"/>
    </location>
</feature>
<dbReference type="Pfam" id="PF13231">
    <property type="entry name" value="PMT_2"/>
    <property type="match status" value="1"/>
</dbReference>
<feature type="transmembrane region" description="Helical" evidence="9">
    <location>
        <begin position="26"/>
        <end position="45"/>
    </location>
</feature>
<dbReference type="PANTHER" id="PTHR33908">
    <property type="entry name" value="MANNOSYLTRANSFERASE YKCB-RELATED"/>
    <property type="match status" value="1"/>
</dbReference>
<keyword evidence="4 12" id="KW-0808">Transferase</keyword>
<dbReference type="Pfam" id="PF24878">
    <property type="entry name" value="YkcB_C"/>
    <property type="match status" value="1"/>
</dbReference>
<feature type="transmembrane region" description="Helical" evidence="9">
    <location>
        <begin position="178"/>
        <end position="194"/>
    </location>
</feature>
<keyword evidence="6 9" id="KW-1133">Transmembrane helix</keyword>
<dbReference type="GO" id="GO:0016763">
    <property type="term" value="F:pentosyltransferase activity"/>
    <property type="evidence" value="ECO:0007669"/>
    <property type="project" value="TreeGrafter"/>
</dbReference>
<dbReference type="EMBL" id="CP011058">
    <property type="protein sequence ID" value="AJY77886.1"/>
    <property type="molecule type" value="Genomic_DNA"/>
</dbReference>
<feature type="transmembrane region" description="Helical" evidence="9">
    <location>
        <begin position="537"/>
        <end position="555"/>
    </location>
</feature>
<evidence type="ECO:0000256" key="3">
    <source>
        <dbReference type="ARBA" id="ARBA00022676"/>
    </source>
</evidence>
<feature type="transmembrane region" description="Helical" evidence="9">
    <location>
        <begin position="105"/>
        <end position="123"/>
    </location>
</feature>
<evidence type="ECO:0000259" key="10">
    <source>
        <dbReference type="Pfam" id="PF13231"/>
    </source>
</evidence>
<evidence type="ECO:0000256" key="2">
    <source>
        <dbReference type="ARBA" id="ARBA00022475"/>
    </source>
</evidence>
<evidence type="ECO:0000256" key="9">
    <source>
        <dbReference type="SAM" id="Phobius"/>
    </source>
</evidence>
<feature type="transmembrane region" description="Helical" evidence="9">
    <location>
        <begin position="425"/>
        <end position="442"/>
    </location>
</feature>
<evidence type="ECO:0000313" key="12">
    <source>
        <dbReference type="EMBL" id="AJY77886.1"/>
    </source>
</evidence>
<feature type="transmembrane region" description="Helical" evidence="9">
    <location>
        <begin position="154"/>
        <end position="171"/>
    </location>
</feature>
<keyword evidence="7 9" id="KW-0472">Membrane</keyword>
<dbReference type="PATRIC" id="fig|1126833.4.peg.4496"/>
<reference evidence="12 13" key="1">
    <citation type="journal article" date="2015" name="J. Biotechnol.">
        <title>Complete genome sequence of Paenibacillus beijingensis 7188(T) (=DSM 24997(T)), a novel rhizobacterium from jujube garden soil.</title>
        <authorList>
            <person name="Kwak Y."/>
            <person name="Shin J.H."/>
        </authorList>
    </citation>
    <scope>NUCLEOTIDE SEQUENCE [LARGE SCALE GENOMIC DNA]</scope>
    <source>
        <strain evidence="12 13">DSM 24997</strain>
    </source>
</reference>
<feature type="region of interest" description="Disordered" evidence="8">
    <location>
        <begin position="592"/>
        <end position="612"/>
    </location>
</feature>
<keyword evidence="2" id="KW-1003">Cell membrane</keyword>
<dbReference type="HOGENOM" id="CLU_007261_1_0_9"/>
<sequence length="759" mass="79223">MVWVNAEPGRELSPTARLGRKYRFDLYVALIALLAAFLNGFKIWTDHYVNSYYTMTVGSMLQSFHNFFFASLDSAGSVTVDKPPLTFWIQTASAYLFGLHGWSVILPQALAGVGSVILLYAMVKPTFGTAAGRIAALAMAATPVAAAVARTNNIDAMLVFTLLLASSVLFKAAKTGKIWTLIGAFALIGAAFNMKMLQAYMVLPAFYLFYIIAARVSWRKKAGFLAAATGVLIIVSMSWAVIVDNIPEDKRPYIGSSSTNSVLELAFGYNGVSRLTGNRGQGGEGGPPGGFAPASVAAGAGTGAGSASVNGAPAAGGSAGGTADDAQAGQPGMPGDGAQGGQLMPGDGAGGQTPGMAANDGGQRGGRFYIGGGGAFNTGTKGPLRLFQSELSGQASWLLPFVGFALIAIFASFRYRNISQKHKEALFWLAWLVPVMGFFSIAGFFHQYYLIMLAPPAAALTGAGWSVMWNAYRERAGWTSWLLPAAVLSTTAFAWYIIHPYDGVIGSGWSIGIAAGGVMFTLLLAVANRISLKLSRITAVGALLLLFVGPLYWAATPITYGQSSMLPQAGPGSLNDKGGMRQGAVDLQNGDEVQDDSQVAGQEGGPGMPGQESVTLNEKALQYLKEHNTGETYLFAASDFMIAAPYIIDAGEKVISLRGFSGNDKTYTVAELEALVSSGKVKYFMMMSGGAKGGTGLVRFGSGGVMGGPGGNSEITSWIEEHGTVIPSEEWQGTGAGSSSDDGGFGGRGGSATLYEVKL</sequence>
<organism evidence="12 13">
    <name type="scientific">Paenibacillus beijingensis</name>
    <dbReference type="NCBI Taxonomy" id="1126833"/>
    <lineage>
        <taxon>Bacteria</taxon>
        <taxon>Bacillati</taxon>
        <taxon>Bacillota</taxon>
        <taxon>Bacilli</taxon>
        <taxon>Bacillales</taxon>
        <taxon>Paenibacillaceae</taxon>
        <taxon>Paenibacillus</taxon>
    </lineage>
</organism>
<dbReference type="AlphaFoldDB" id="A0A0D5NRH3"/>
<dbReference type="KEGG" id="pbj:VN24_20430"/>
<dbReference type="GO" id="GO:0005886">
    <property type="term" value="C:plasma membrane"/>
    <property type="evidence" value="ECO:0007669"/>
    <property type="project" value="UniProtKB-SubCell"/>
</dbReference>
<evidence type="ECO:0000256" key="1">
    <source>
        <dbReference type="ARBA" id="ARBA00004651"/>
    </source>
</evidence>
<dbReference type="OrthoDB" id="9810398at2"/>
<feature type="transmembrane region" description="Helical" evidence="9">
    <location>
        <begin position="200"/>
        <end position="217"/>
    </location>
</feature>
<evidence type="ECO:0000313" key="13">
    <source>
        <dbReference type="Proteomes" id="UP000032633"/>
    </source>
</evidence>
<evidence type="ECO:0000256" key="8">
    <source>
        <dbReference type="SAM" id="MobiDB-lite"/>
    </source>
</evidence>
<accession>A0A0D5NRH3</accession>